<proteinExistence type="predicted"/>
<feature type="chain" id="PRO_5039904159" evidence="1">
    <location>
        <begin position="17"/>
        <end position="387"/>
    </location>
</feature>
<evidence type="ECO:0000313" key="3">
    <source>
        <dbReference type="Proteomes" id="UP001107558"/>
    </source>
</evidence>
<organism evidence="2 3">
    <name type="scientific">Polypedilum vanderplanki</name>
    <name type="common">Sleeping chironomid midge</name>
    <dbReference type="NCBI Taxonomy" id="319348"/>
    <lineage>
        <taxon>Eukaryota</taxon>
        <taxon>Metazoa</taxon>
        <taxon>Ecdysozoa</taxon>
        <taxon>Arthropoda</taxon>
        <taxon>Hexapoda</taxon>
        <taxon>Insecta</taxon>
        <taxon>Pterygota</taxon>
        <taxon>Neoptera</taxon>
        <taxon>Endopterygota</taxon>
        <taxon>Diptera</taxon>
        <taxon>Nematocera</taxon>
        <taxon>Chironomoidea</taxon>
        <taxon>Chironomidae</taxon>
        <taxon>Chironominae</taxon>
        <taxon>Polypedilum</taxon>
        <taxon>Polypedilum</taxon>
    </lineage>
</organism>
<feature type="signal peptide" evidence="1">
    <location>
        <begin position="1"/>
        <end position="16"/>
    </location>
</feature>
<keyword evidence="3" id="KW-1185">Reference proteome</keyword>
<keyword evidence="1" id="KW-0732">Signal</keyword>
<protein>
    <submittedName>
        <fullName evidence="2">Uncharacterized protein</fullName>
    </submittedName>
</protein>
<gene>
    <name evidence="2" type="ORF">PVAND_015996</name>
</gene>
<name>A0A9J6BEJ8_POLVA</name>
<dbReference type="EMBL" id="JADBJN010000004">
    <property type="protein sequence ID" value="KAG5668039.1"/>
    <property type="molecule type" value="Genomic_DNA"/>
</dbReference>
<dbReference type="AlphaFoldDB" id="A0A9J6BEJ8"/>
<accession>A0A9J6BEJ8</accession>
<dbReference type="Proteomes" id="UP001107558">
    <property type="component" value="Chromosome 4"/>
</dbReference>
<comment type="caution">
    <text evidence="2">The sequence shown here is derived from an EMBL/GenBank/DDBJ whole genome shotgun (WGS) entry which is preliminary data.</text>
</comment>
<sequence>MKYFLCFLIIFSFVYANDEDEDSTTSSDMNEVPPTSDNKIENLSFLTCPKMFEKLNSWIKIFIKERDYIIKDINYVIKKVTYAINSSSISNKIKLKEIYSKILELNENWKNVNFTNYTVPLTCVDHQESISLKCLGLAHQETATEIFTKKLEAHKNFVNSSLDEFQNLTAIAKNESYAVKSSREYYKWKYLSNDIFHTVKIIKYYLDFYNYDIAKMKNLSQSLEIQSNLTHCIDESEKKNPSEIVALFYDGDFVVNNSTLLYDNLIYKHDDNFFSFSAFLTSNFSQANFICRCGFGEIYFLTSDDDFKAILAYFDHTDNFVDVWIGAKSCINIANNAPIIEPSKVCKSDENGPLQYGVFCKFHEVVVKAFYENVTIFDLKNKEIFKK</sequence>
<evidence type="ECO:0000256" key="1">
    <source>
        <dbReference type="SAM" id="SignalP"/>
    </source>
</evidence>
<evidence type="ECO:0000313" key="2">
    <source>
        <dbReference type="EMBL" id="KAG5668039.1"/>
    </source>
</evidence>
<reference evidence="2" key="1">
    <citation type="submission" date="2021-03" db="EMBL/GenBank/DDBJ databases">
        <title>Chromosome level genome of the anhydrobiotic midge Polypedilum vanderplanki.</title>
        <authorList>
            <person name="Yoshida Y."/>
            <person name="Kikawada T."/>
            <person name="Gusev O."/>
        </authorList>
    </citation>
    <scope>NUCLEOTIDE SEQUENCE</scope>
    <source>
        <strain evidence="2">NIAS01</strain>
        <tissue evidence="2">Whole body or cell culture</tissue>
    </source>
</reference>